<dbReference type="Proteomes" id="UP000503462">
    <property type="component" value="Chromosome 1"/>
</dbReference>
<feature type="compositionally biased region" description="Acidic residues" evidence="9">
    <location>
        <begin position="67"/>
        <end position="78"/>
    </location>
</feature>
<evidence type="ECO:0000256" key="7">
    <source>
        <dbReference type="ARBA" id="ARBA00023136"/>
    </source>
</evidence>
<dbReference type="PROSITE" id="PS50893">
    <property type="entry name" value="ABC_TRANSPORTER_2"/>
    <property type="match status" value="1"/>
</dbReference>
<dbReference type="PANTHER" id="PTHR24221:SF651">
    <property type="entry name" value="HEAVY METAL TOLERANCE PROTEIN"/>
    <property type="match status" value="1"/>
</dbReference>
<comment type="similarity">
    <text evidence="8">Belongs to the ABC transporter superfamily. ABCB family. Heavy Metal importer (TC 3.A.1.210) subfamily.</text>
</comment>
<dbReference type="InterPro" id="IPR027417">
    <property type="entry name" value="P-loop_NTPase"/>
</dbReference>
<dbReference type="InterPro" id="IPR003439">
    <property type="entry name" value="ABC_transporter-like_ATP-bd"/>
</dbReference>
<feature type="compositionally biased region" description="Basic and acidic residues" evidence="9">
    <location>
        <begin position="55"/>
        <end position="66"/>
    </location>
</feature>
<evidence type="ECO:0000256" key="1">
    <source>
        <dbReference type="ARBA" id="ARBA00004141"/>
    </source>
</evidence>
<organism evidence="13 14">
    <name type="scientific">Peltaster fructicola</name>
    <dbReference type="NCBI Taxonomy" id="286661"/>
    <lineage>
        <taxon>Eukaryota</taxon>
        <taxon>Fungi</taxon>
        <taxon>Dikarya</taxon>
        <taxon>Ascomycota</taxon>
        <taxon>Pezizomycotina</taxon>
        <taxon>Dothideomycetes</taxon>
        <taxon>Dothideomycetes incertae sedis</taxon>
        <taxon>Peltaster</taxon>
    </lineage>
</organism>
<evidence type="ECO:0000256" key="8">
    <source>
        <dbReference type="ARBA" id="ARBA00024363"/>
    </source>
</evidence>
<evidence type="ECO:0000259" key="12">
    <source>
        <dbReference type="PROSITE" id="PS50929"/>
    </source>
</evidence>
<dbReference type="Pfam" id="PF00005">
    <property type="entry name" value="ABC_tran"/>
    <property type="match status" value="1"/>
</dbReference>
<feature type="transmembrane region" description="Helical" evidence="10">
    <location>
        <begin position="259"/>
        <end position="277"/>
    </location>
</feature>
<dbReference type="FunFam" id="3.40.50.300:FF:000287">
    <property type="entry name" value="Multidrug ABC transporter ATP-binding protein"/>
    <property type="match status" value="1"/>
</dbReference>
<evidence type="ECO:0000256" key="9">
    <source>
        <dbReference type="SAM" id="MobiDB-lite"/>
    </source>
</evidence>
<dbReference type="InterPro" id="IPR003593">
    <property type="entry name" value="AAA+_ATPase"/>
</dbReference>
<reference evidence="13 14" key="1">
    <citation type="journal article" date="2016" name="Sci. Rep.">
        <title>Peltaster fructicola genome reveals evolution from an invasive phytopathogen to an ectophytic parasite.</title>
        <authorList>
            <person name="Xu C."/>
            <person name="Chen H."/>
            <person name="Gleason M.L."/>
            <person name="Xu J.R."/>
            <person name="Liu H."/>
            <person name="Zhang R."/>
            <person name="Sun G."/>
        </authorList>
    </citation>
    <scope>NUCLEOTIDE SEQUENCE [LARGE SCALE GENOMIC DNA]</scope>
    <source>
        <strain evidence="13 14">LNHT1506</strain>
    </source>
</reference>
<evidence type="ECO:0000313" key="14">
    <source>
        <dbReference type="Proteomes" id="UP000503462"/>
    </source>
</evidence>
<dbReference type="GO" id="GO:0005774">
    <property type="term" value="C:vacuolar membrane"/>
    <property type="evidence" value="ECO:0007669"/>
    <property type="project" value="TreeGrafter"/>
</dbReference>
<dbReference type="InterPro" id="IPR039421">
    <property type="entry name" value="Type_1_exporter"/>
</dbReference>
<dbReference type="InterPro" id="IPR011527">
    <property type="entry name" value="ABC1_TM_dom"/>
</dbReference>
<feature type="domain" description="ABC transporter" evidence="11">
    <location>
        <begin position="438"/>
        <end position="672"/>
    </location>
</feature>
<feature type="region of interest" description="Disordered" evidence="9">
    <location>
        <begin position="55"/>
        <end position="81"/>
    </location>
</feature>
<dbReference type="PROSITE" id="PS00211">
    <property type="entry name" value="ABC_TRANSPORTER_1"/>
    <property type="match status" value="1"/>
</dbReference>
<evidence type="ECO:0000256" key="2">
    <source>
        <dbReference type="ARBA" id="ARBA00022448"/>
    </source>
</evidence>
<keyword evidence="4" id="KW-0547">Nucleotide-binding</keyword>
<evidence type="ECO:0000256" key="10">
    <source>
        <dbReference type="SAM" id="Phobius"/>
    </source>
</evidence>
<sequence>MALAMQMPLLQRRCSGSLLQPIEVIRFAQIALHAACCAQSLYFQFRAVPLKARENKENTAQPKDEKTDEEDPFEESEADREQRLQRLKESGNWLTFIKPYKMFIPMLWPFANIKLQICIAFLVLHLMVSRIFGILVPRQLGIITDKLAAGAGKGELPWRDVAIWGVLSFCESELFVTLRDMAFTPVQQYAYKSISTTAFSHVMNLSMDFHNDKSSSDLIRIVDQGHGLSDILSFVCFELAPLLADITIAIAYVTSTFDAYMVLIMVSGGIVYGWLGLESSKWSVNARRKYNLAMCKSSEAQFEGLSNWQTVTQFNRNQYEADRYVEELNKYCKAENEMDMANRGINTLQTSVLTGARLVATALAMYRVSQGEIPLGQLVTFTAVWSTVMNPITSLTWMMRRVQSMLTDSERLLVLLQTKPSVTSKPTAHALDLKAGEVVFDKVDFSYDPRKSTLSHVSFVAKPGMTVALVGQTGGGKSTLMKLLYRYYDISGGSIQIDGQDIRDVTLDSLRDSFGLVPQDPALFNTTLIENLRYAKLDATDEDIAEACRAACIHDKIMQFPDKYNSKVGERGVKLSGGEMQRIAIARAILRNPKIVLLDEATSMIDAETEAEIQKALRRLTAGRTTFVVAHRLSTIQHADLILVIEDGQIVERGNHEELFRQNGKYVSLWSKQMSKTLQLIPTLVQSGASTPPTSTDGDSSEGESTEPLTRRKTLTAKDV</sequence>
<evidence type="ECO:0000256" key="5">
    <source>
        <dbReference type="ARBA" id="ARBA00022840"/>
    </source>
</evidence>
<dbReference type="Gene3D" id="3.40.50.300">
    <property type="entry name" value="P-loop containing nucleotide triphosphate hydrolases"/>
    <property type="match status" value="1"/>
</dbReference>
<dbReference type="AlphaFoldDB" id="A0A6H0XKW6"/>
<dbReference type="InterPro" id="IPR036640">
    <property type="entry name" value="ABC1_TM_sf"/>
</dbReference>
<feature type="region of interest" description="Disordered" evidence="9">
    <location>
        <begin position="683"/>
        <end position="720"/>
    </location>
</feature>
<keyword evidence="14" id="KW-1185">Reference proteome</keyword>
<dbReference type="SMART" id="SM00382">
    <property type="entry name" value="AAA"/>
    <property type="match status" value="1"/>
</dbReference>
<dbReference type="OrthoDB" id="6500128at2759"/>
<dbReference type="SUPFAM" id="SSF52540">
    <property type="entry name" value="P-loop containing nucleoside triphosphate hydrolases"/>
    <property type="match status" value="1"/>
</dbReference>
<evidence type="ECO:0000313" key="13">
    <source>
        <dbReference type="EMBL" id="QIW95264.1"/>
    </source>
</evidence>
<evidence type="ECO:0000256" key="3">
    <source>
        <dbReference type="ARBA" id="ARBA00022692"/>
    </source>
</evidence>
<dbReference type="PANTHER" id="PTHR24221">
    <property type="entry name" value="ATP-BINDING CASSETTE SUB-FAMILY B"/>
    <property type="match status" value="1"/>
</dbReference>
<dbReference type="InterPro" id="IPR017871">
    <property type="entry name" value="ABC_transporter-like_CS"/>
</dbReference>
<gene>
    <name evidence="13" type="ORF">AMS68_000782</name>
</gene>
<dbReference type="EMBL" id="CP051139">
    <property type="protein sequence ID" value="QIW95264.1"/>
    <property type="molecule type" value="Genomic_DNA"/>
</dbReference>
<keyword evidence="6 10" id="KW-1133">Transmembrane helix</keyword>
<dbReference type="Pfam" id="PF00664">
    <property type="entry name" value="ABC_membrane"/>
    <property type="match status" value="1"/>
</dbReference>
<protein>
    <recommendedName>
        <fullName evidence="15">ABC transporter domain-containing protein</fullName>
    </recommendedName>
</protein>
<feature type="compositionally biased region" description="Basic residues" evidence="9">
    <location>
        <begin position="711"/>
        <end position="720"/>
    </location>
</feature>
<accession>A0A6H0XKW6</accession>
<name>A0A6H0XKW6_9PEZI</name>
<dbReference type="Gene3D" id="1.20.1560.10">
    <property type="entry name" value="ABC transporter type 1, transmembrane domain"/>
    <property type="match status" value="1"/>
</dbReference>
<dbReference type="CDD" id="cd18583">
    <property type="entry name" value="ABC_6TM_HMT1"/>
    <property type="match status" value="1"/>
</dbReference>
<keyword evidence="7 10" id="KW-0472">Membrane</keyword>
<keyword evidence="5" id="KW-0067">ATP-binding</keyword>
<feature type="transmembrane region" description="Helical" evidence="10">
    <location>
        <begin position="231"/>
        <end position="253"/>
    </location>
</feature>
<dbReference type="SUPFAM" id="SSF90123">
    <property type="entry name" value="ABC transporter transmembrane region"/>
    <property type="match status" value="1"/>
</dbReference>
<evidence type="ECO:0000256" key="6">
    <source>
        <dbReference type="ARBA" id="ARBA00022989"/>
    </source>
</evidence>
<dbReference type="PROSITE" id="PS50929">
    <property type="entry name" value="ABC_TM1F"/>
    <property type="match status" value="1"/>
</dbReference>
<comment type="subcellular location">
    <subcellularLocation>
        <location evidence="1">Membrane</location>
        <topology evidence="1">Multi-pass membrane protein</topology>
    </subcellularLocation>
</comment>
<keyword evidence="3 10" id="KW-0812">Transmembrane</keyword>
<proteinExistence type="inferred from homology"/>
<keyword evidence="2" id="KW-0813">Transport</keyword>
<dbReference type="GO" id="GO:0005524">
    <property type="term" value="F:ATP binding"/>
    <property type="evidence" value="ECO:0007669"/>
    <property type="project" value="UniProtKB-KW"/>
</dbReference>
<feature type="domain" description="ABC transmembrane type-1" evidence="12">
    <location>
        <begin position="126"/>
        <end position="404"/>
    </location>
</feature>
<evidence type="ECO:0000256" key="4">
    <source>
        <dbReference type="ARBA" id="ARBA00022741"/>
    </source>
</evidence>
<evidence type="ECO:0000259" key="11">
    <source>
        <dbReference type="PROSITE" id="PS50893"/>
    </source>
</evidence>
<dbReference type="GO" id="GO:0016887">
    <property type="term" value="F:ATP hydrolysis activity"/>
    <property type="evidence" value="ECO:0007669"/>
    <property type="project" value="InterPro"/>
</dbReference>
<evidence type="ECO:0008006" key="15">
    <source>
        <dbReference type="Google" id="ProtNLM"/>
    </source>
</evidence>
<feature type="transmembrane region" description="Helical" evidence="10">
    <location>
        <begin position="106"/>
        <end position="128"/>
    </location>
</feature>
<dbReference type="GO" id="GO:0140359">
    <property type="term" value="F:ABC-type transporter activity"/>
    <property type="evidence" value="ECO:0007669"/>
    <property type="project" value="InterPro"/>
</dbReference>